<keyword evidence="2" id="KW-0812">Transmembrane</keyword>
<dbReference type="PROSITE" id="PS51318">
    <property type="entry name" value="TAT"/>
    <property type="match status" value="1"/>
</dbReference>
<dbReference type="EMBL" id="FNWL01000002">
    <property type="protein sequence ID" value="SEH15529.1"/>
    <property type="molecule type" value="Genomic_DNA"/>
</dbReference>
<evidence type="ECO:0000256" key="2">
    <source>
        <dbReference type="SAM" id="Phobius"/>
    </source>
</evidence>
<dbReference type="OrthoDB" id="385668at2157"/>
<dbReference type="RefSeq" id="WP_139305403.1">
    <property type="nucleotide sequence ID" value="NZ_FNWL01000002.1"/>
</dbReference>
<feature type="transmembrane region" description="Helical" evidence="2">
    <location>
        <begin position="12"/>
        <end position="33"/>
    </location>
</feature>
<dbReference type="InterPro" id="IPR006311">
    <property type="entry name" value="TAT_signal"/>
</dbReference>
<protein>
    <submittedName>
        <fullName evidence="3">Uncharacterized protein</fullName>
    </submittedName>
</protein>
<dbReference type="AlphaFoldDB" id="A0A1H6FXJ5"/>
<keyword evidence="2" id="KW-0472">Membrane</keyword>
<reference evidence="4" key="1">
    <citation type="submission" date="2016-10" db="EMBL/GenBank/DDBJ databases">
        <authorList>
            <person name="Varghese N."/>
            <person name="Submissions S."/>
        </authorList>
    </citation>
    <scope>NUCLEOTIDE SEQUENCE [LARGE SCALE GENOMIC DNA]</scope>
    <source>
        <strain evidence="4">CGMCC 1.8981</strain>
    </source>
</reference>
<keyword evidence="2" id="KW-1133">Transmembrane helix</keyword>
<gene>
    <name evidence="3" type="ORF">SAMN04487967_2121</name>
</gene>
<proteinExistence type="predicted"/>
<name>A0A1H6FXJ5_9EURY</name>
<evidence type="ECO:0000313" key="3">
    <source>
        <dbReference type="EMBL" id="SEH15529.1"/>
    </source>
</evidence>
<feature type="region of interest" description="Disordered" evidence="1">
    <location>
        <begin position="189"/>
        <end position="212"/>
    </location>
</feature>
<sequence>MTEDNGLLTRRTVLRSGAGAAALGAVGAGAVFYSSQSALAAEHDLGEDDTSVRADEDGELVAVEITPDITVEWSNLDDTETTANIEISAAVDPDEGEELESVGESYELSLQDDEDDDYESGETSEVFDAVNLYNEIDGLSDEDIADIDEDETFNIDVEVAVTVDDDDNVGGELEATASSDLELTVQGGANLDEISGDITIDATSDVDDDDET</sequence>
<evidence type="ECO:0000256" key="1">
    <source>
        <dbReference type="SAM" id="MobiDB-lite"/>
    </source>
</evidence>
<evidence type="ECO:0000313" key="4">
    <source>
        <dbReference type="Proteomes" id="UP000199112"/>
    </source>
</evidence>
<accession>A0A1H6FXJ5</accession>
<organism evidence="3 4">
    <name type="scientific">Natronorubrum sediminis</name>
    <dbReference type="NCBI Taxonomy" id="640943"/>
    <lineage>
        <taxon>Archaea</taxon>
        <taxon>Methanobacteriati</taxon>
        <taxon>Methanobacteriota</taxon>
        <taxon>Stenosarchaea group</taxon>
        <taxon>Halobacteria</taxon>
        <taxon>Halobacteriales</taxon>
        <taxon>Natrialbaceae</taxon>
        <taxon>Natronorubrum</taxon>
    </lineage>
</organism>
<dbReference type="Proteomes" id="UP000199112">
    <property type="component" value="Unassembled WGS sequence"/>
</dbReference>
<keyword evidence="4" id="KW-1185">Reference proteome</keyword>